<reference evidence="1 2" key="1">
    <citation type="submission" date="2020-09" db="EMBL/GenBank/DDBJ databases">
        <title>De no assembly of potato wild relative species, Solanum commersonii.</title>
        <authorList>
            <person name="Cho K."/>
        </authorList>
    </citation>
    <scope>NUCLEOTIDE SEQUENCE [LARGE SCALE GENOMIC DNA]</scope>
    <source>
        <strain evidence="1">LZ3.2</strain>
        <tissue evidence="1">Leaf</tissue>
    </source>
</reference>
<sequence length="154" mass="17440">MKKGLISKSEAIALYMEEVKRDLMKNLDIDVRDISMASTSHTNDDEESCMVGEAQSANSNKEIDIDTLLQRLQHQVEESSNNTACKDKGKGKFGSYFKFLRSATPGRFLKDCRINPLDYPLTRRALGRTRIVKVFINLARIVYTCKGTLSKTKK</sequence>
<keyword evidence="2" id="KW-1185">Reference proteome</keyword>
<proteinExistence type="predicted"/>
<dbReference type="Proteomes" id="UP000824120">
    <property type="component" value="Chromosome 8"/>
</dbReference>
<organism evidence="1 2">
    <name type="scientific">Solanum commersonii</name>
    <name type="common">Commerson's wild potato</name>
    <name type="synonym">Commerson's nightshade</name>
    <dbReference type="NCBI Taxonomy" id="4109"/>
    <lineage>
        <taxon>Eukaryota</taxon>
        <taxon>Viridiplantae</taxon>
        <taxon>Streptophyta</taxon>
        <taxon>Embryophyta</taxon>
        <taxon>Tracheophyta</taxon>
        <taxon>Spermatophyta</taxon>
        <taxon>Magnoliopsida</taxon>
        <taxon>eudicotyledons</taxon>
        <taxon>Gunneridae</taxon>
        <taxon>Pentapetalae</taxon>
        <taxon>asterids</taxon>
        <taxon>lamiids</taxon>
        <taxon>Solanales</taxon>
        <taxon>Solanaceae</taxon>
        <taxon>Solanoideae</taxon>
        <taxon>Solaneae</taxon>
        <taxon>Solanum</taxon>
    </lineage>
</organism>
<name>A0A9J5XRW3_SOLCO</name>
<dbReference type="AlphaFoldDB" id="A0A9J5XRW3"/>
<accession>A0A9J5XRW3</accession>
<evidence type="ECO:0000313" key="2">
    <source>
        <dbReference type="Proteomes" id="UP000824120"/>
    </source>
</evidence>
<comment type="caution">
    <text evidence="1">The sequence shown here is derived from an EMBL/GenBank/DDBJ whole genome shotgun (WGS) entry which is preliminary data.</text>
</comment>
<dbReference type="EMBL" id="JACXVP010000008">
    <property type="protein sequence ID" value="KAG5591035.1"/>
    <property type="molecule type" value="Genomic_DNA"/>
</dbReference>
<gene>
    <name evidence="1" type="ORF">H5410_041549</name>
</gene>
<protein>
    <submittedName>
        <fullName evidence="1">Uncharacterized protein</fullName>
    </submittedName>
</protein>
<evidence type="ECO:0000313" key="1">
    <source>
        <dbReference type="EMBL" id="KAG5591035.1"/>
    </source>
</evidence>